<dbReference type="Proteomes" id="UP000886860">
    <property type="component" value="Unassembled WGS sequence"/>
</dbReference>
<reference evidence="4" key="2">
    <citation type="journal article" date="2021" name="PeerJ">
        <title>Extensive microbial diversity within the chicken gut microbiome revealed by metagenomics and culture.</title>
        <authorList>
            <person name="Gilroy R."/>
            <person name="Ravi A."/>
            <person name="Getino M."/>
            <person name="Pursley I."/>
            <person name="Horton D.L."/>
            <person name="Alikhan N.F."/>
            <person name="Baker D."/>
            <person name="Gharbi K."/>
            <person name="Hall N."/>
            <person name="Watson M."/>
            <person name="Adriaenssens E.M."/>
            <person name="Foster-Nyarko E."/>
            <person name="Jarju S."/>
            <person name="Secka A."/>
            <person name="Antonio M."/>
            <person name="Oren A."/>
            <person name="Chaudhuri R.R."/>
            <person name="La Ragione R."/>
            <person name="Hildebrand F."/>
            <person name="Pallen M.J."/>
        </authorList>
    </citation>
    <scope>NUCLEOTIDE SEQUENCE</scope>
    <source>
        <strain evidence="4">CHK123-3438</strain>
    </source>
</reference>
<feature type="domain" description="Carbohydrate kinase PfkB" evidence="3">
    <location>
        <begin position="1"/>
        <end position="289"/>
    </location>
</feature>
<dbReference type="EMBL" id="DVKS01000015">
    <property type="protein sequence ID" value="HIT40635.1"/>
    <property type="molecule type" value="Genomic_DNA"/>
</dbReference>
<comment type="caution">
    <text evidence="4">The sequence shown here is derived from an EMBL/GenBank/DDBJ whole genome shotgun (WGS) entry which is preliminary data.</text>
</comment>
<dbReference type="GO" id="GO:0005829">
    <property type="term" value="C:cytosol"/>
    <property type="evidence" value="ECO:0007669"/>
    <property type="project" value="TreeGrafter"/>
</dbReference>
<dbReference type="Gene3D" id="3.40.1190.20">
    <property type="match status" value="1"/>
</dbReference>
<evidence type="ECO:0000256" key="2">
    <source>
        <dbReference type="ARBA" id="ARBA00022777"/>
    </source>
</evidence>
<dbReference type="GO" id="GO:0006796">
    <property type="term" value="P:phosphate-containing compound metabolic process"/>
    <property type="evidence" value="ECO:0007669"/>
    <property type="project" value="UniProtKB-ARBA"/>
</dbReference>
<organism evidence="4 5">
    <name type="scientific">Candidatus Caccovicinus merdipullorum</name>
    <dbReference type="NCBI Taxonomy" id="2840724"/>
    <lineage>
        <taxon>Bacteria</taxon>
        <taxon>Bacillati</taxon>
        <taxon>Bacillota</taxon>
        <taxon>Clostridia</taxon>
        <taxon>Eubacteriales</taxon>
        <taxon>Candidatus Caccovicinus</taxon>
    </lineage>
</organism>
<keyword evidence="2 4" id="KW-0418">Kinase</keyword>
<proteinExistence type="predicted"/>
<dbReference type="InterPro" id="IPR029056">
    <property type="entry name" value="Ribokinase-like"/>
</dbReference>
<dbReference type="AlphaFoldDB" id="A0A9D1GGN2"/>
<protein>
    <submittedName>
        <fullName evidence="4">Carbohydrate kinase family protein</fullName>
    </submittedName>
</protein>
<evidence type="ECO:0000313" key="5">
    <source>
        <dbReference type="Proteomes" id="UP000886860"/>
    </source>
</evidence>
<evidence type="ECO:0000256" key="1">
    <source>
        <dbReference type="ARBA" id="ARBA00022679"/>
    </source>
</evidence>
<dbReference type="GO" id="GO:0016301">
    <property type="term" value="F:kinase activity"/>
    <property type="evidence" value="ECO:0007669"/>
    <property type="project" value="UniProtKB-KW"/>
</dbReference>
<dbReference type="SUPFAM" id="SSF53613">
    <property type="entry name" value="Ribokinase-like"/>
    <property type="match status" value="1"/>
</dbReference>
<sequence length="303" mass="32560">MKSVLVIGSTCVDVIINLERLPKTGEDLHPKSQSLAMGGCAYNVANILRQAGASFTFATPVGSGIYGDYVASHLKASGFFTPVPRQEEENGCCYCLVEESGERTFLSCHGPEYSFQKEWLDSLDLAGYSMVYICGLEVEAPTGKNLVNFLEENRHMEIYFAPGPRGIHIPDGRLDQMLALHPVLHINRQEAAELSGHQDLLEAAAALHAVTKNTVIITLGPNGAFFMEKDGTSSMVPGVPAQVVDTIGAGDSHIGQVLASLSRQIPLKEAIRMANAVASKVVSVKGASLTDEEYHSLFSPGIQ</sequence>
<accession>A0A9D1GGN2</accession>
<gene>
    <name evidence="4" type="ORF">IAB60_00795</name>
</gene>
<dbReference type="InterPro" id="IPR011611">
    <property type="entry name" value="PfkB_dom"/>
</dbReference>
<name>A0A9D1GGN2_9FIRM</name>
<dbReference type="PANTHER" id="PTHR10584">
    <property type="entry name" value="SUGAR KINASE"/>
    <property type="match status" value="1"/>
</dbReference>
<dbReference type="PANTHER" id="PTHR10584:SF166">
    <property type="entry name" value="RIBOKINASE"/>
    <property type="match status" value="1"/>
</dbReference>
<dbReference type="Pfam" id="PF00294">
    <property type="entry name" value="PfkB"/>
    <property type="match status" value="1"/>
</dbReference>
<evidence type="ECO:0000259" key="3">
    <source>
        <dbReference type="Pfam" id="PF00294"/>
    </source>
</evidence>
<dbReference type="PRINTS" id="PR00990">
    <property type="entry name" value="RIBOKINASE"/>
</dbReference>
<evidence type="ECO:0000313" key="4">
    <source>
        <dbReference type="EMBL" id="HIT40635.1"/>
    </source>
</evidence>
<dbReference type="InterPro" id="IPR002139">
    <property type="entry name" value="Ribo/fructo_kinase"/>
</dbReference>
<reference evidence="4" key="1">
    <citation type="submission" date="2020-10" db="EMBL/GenBank/DDBJ databases">
        <authorList>
            <person name="Gilroy R."/>
        </authorList>
    </citation>
    <scope>NUCLEOTIDE SEQUENCE</scope>
    <source>
        <strain evidence="4">CHK123-3438</strain>
    </source>
</reference>
<keyword evidence="1" id="KW-0808">Transferase</keyword>